<dbReference type="Gene3D" id="3.80.10.10">
    <property type="entry name" value="Ribonuclease Inhibitor"/>
    <property type="match status" value="1"/>
</dbReference>
<gene>
    <name evidence="1" type="ORF">HMN09_01390900</name>
</gene>
<evidence type="ECO:0000313" key="2">
    <source>
        <dbReference type="Proteomes" id="UP000613580"/>
    </source>
</evidence>
<dbReference type="Proteomes" id="UP000613580">
    <property type="component" value="Unassembled WGS sequence"/>
</dbReference>
<keyword evidence="2" id="KW-1185">Reference proteome</keyword>
<dbReference type="Gene3D" id="1.20.1280.50">
    <property type="match status" value="1"/>
</dbReference>
<dbReference type="EMBL" id="JACAZE010000035">
    <property type="protein sequence ID" value="KAF7288386.1"/>
    <property type="molecule type" value="Genomic_DNA"/>
</dbReference>
<dbReference type="SUPFAM" id="SSF52047">
    <property type="entry name" value="RNI-like"/>
    <property type="match status" value="1"/>
</dbReference>
<protein>
    <recommendedName>
        <fullName evidence="3">F-box domain-containing protein</fullName>
    </recommendedName>
</protein>
<dbReference type="AlphaFoldDB" id="A0A8H6RXV8"/>
<name>A0A8H6RXV8_MYCCL</name>
<proteinExistence type="predicted"/>
<evidence type="ECO:0000313" key="1">
    <source>
        <dbReference type="EMBL" id="KAF7288386.1"/>
    </source>
</evidence>
<sequence>MSWSTVVEQRIKSLRAELSELEASQAQAHHWTHLPFRAQNGTSPITKLPTELASEIFLYAVRDTVSFTPNPLYRFKVEIARYTAVCLSQVCRSWRATALGTQRLWSFIEIDNGHVHTKRPVDLIRLWAERSGSLPLHINLSTAFLVPLLDEDDTEEHRAGLSEFWAIFHVLCEYSARWGSLEVDPPNTIYPTLLRCLPSALPHLRSLTIKCRYTFFRDGALTAAASEPPSLQVPSLRYFFWNNLFTFPPLALLGALTTLKLDRCGKNLGDICQILALTLRLHTLVCDFSCLISDEDLSAQPHITLPSLHSLQLRTDNKIEEREWYWQDNQETAAEGTEERVTAFLDHFTFPALCDLVVFSATNRTFFPGLTALITRSHCIIRNLDVNLKDDHDLGDFGRFLSEPSLGSDPRARQLESLAIRGITERTVGEDNWLPWQEYVASVVTVTGEVGPSRSFPPTRSLVFETESTQAVASLARLICQPRRSIFRLVEELTLRLEDWHGAYHKYDWERYERDDWENKETRNKRVMALAPFYAYASLGEVQLQITGISMLVAHALSDLASR</sequence>
<comment type="caution">
    <text evidence="1">The sequence shown here is derived from an EMBL/GenBank/DDBJ whole genome shotgun (WGS) entry which is preliminary data.</text>
</comment>
<reference evidence="1" key="1">
    <citation type="submission" date="2020-05" db="EMBL/GenBank/DDBJ databases">
        <title>Mycena genomes resolve the evolution of fungal bioluminescence.</title>
        <authorList>
            <person name="Tsai I.J."/>
        </authorList>
    </citation>
    <scope>NUCLEOTIDE SEQUENCE</scope>
    <source>
        <strain evidence="1">110903Hualien_Pintung</strain>
    </source>
</reference>
<dbReference type="InterPro" id="IPR032675">
    <property type="entry name" value="LRR_dom_sf"/>
</dbReference>
<dbReference type="OrthoDB" id="3249706at2759"/>
<organism evidence="1 2">
    <name type="scientific">Mycena chlorophos</name>
    <name type="common">Agaric fungus</name>
    <name type="synonym">Agaricus chlorophos</name>
    <dbReference type="NCBI Taxonomy" id="658473"/>
    <lineage>
        <taxon>Eukaryota</taxon>
        <taxon>Fungi</taxon>
        <taxon>Dikarya</taxon>
        <taxon>Basidiomycota</taxon>
        <taxon>Agaricomycotina</taxon>
        <taxon>Agaricomycetes</taxon>
        <taxon>Agaricomycetidae</taxon>
        <taxon>Agaricales</taxon>
        <taxon>Marasmiineae</taxon>
        <taxon>Mycenaceae</taxon>
        <taxon>Mycena</taxon>
    </lineage>
</organism>
<evidence type="ECO:0008006" key="3">
    <source>
        <dbReference type="Google" id="ProtNLM"/>
    </source>
</evidence>
<accession>A0A8H6RXV8</accession>